<sequence length="186" mass="21930">MSNQPIILEMKISLRDIHPRIERVFRVSDRITFRKLHEIIQIVMGWENYHLYEFRYGPYRIGIPDDEYFILDRTHLDARDTRIGKIGIEMDDAFTYQYDFGDDWQHTIEVQYSYRSFGGSVKPECINGKQACPPEDVGGSSGYSRYLIELADPNNENHTQSLGWRGLFEADEFNLTAVNERLKRLR</sequence>
<accession>A0ABW1L920</accession>
<dbReference type="EMBL" id="JBHSRI010000024">
    <property type="protein sequence ID" value="MFC6040454.1"/>
    <property type="molecule type" value="Genomic_DNA"/>
</dbReference>
<dbReference type="SUPFAM" id="SSF159941">
    <property type="entry name" value="MM3350-like"/>
    <property type="match status" value="1"/>
</dbReference>
<evidence type="ECO:0000313" key="3">
    <source>
        <dbReference type="Proteomes" id="UP001596170"/>
    </source>
</evidence>
<protein>
    <submittedName>
        <fullName evidence="2">Plasmid pRiA4b ORF-3 family protein</fullName>
    </submittedName>
</protein>
<evidence type="ECO:0000259" key="1">
    <source>
        <dbReference type="Pfam" id="PF07929"/>
    </source>
</evidence>
<dbReference type="Gene3D" id="3.10.290.30">
    <property type="entry name" value="MM3350-like"/>
    <property type="match status" value="1"/>
</dbReference>
<dbReference type="InterPro" id="IPR024047">
    <property type="entry name" value="MM3350-like_sf"/>
</dbReference>
<evidence type="ECO:0000313" key="2">
    <source>
        <dbReference type="EMBL" id="MFC6040454.1"/>
    </source>
</evidence>
<comment type="caution">
    <text evidence="2">The sequence shown here is derived from an EMBL/GenBank/DDBJ whole genome shotgun (WGS) entry which is preliminary data.</text>
</comment>
<gene>
    <name evidence="2" type="ORF">ACFPYN_13585</name>
</gene>
<dbReference type="RefSeq" id="WP_377734934.1">
    <property type="nucleotide sequence ID" value="NZ_JBHSRI010000024.1"/>
</dbReference>
<reference evidence="3" key="1">
    <citation type="journal article" date="2019" name="Int. J. Syst. Evol. Microbiol.">
        <title>The Global Catalogue of Microorganisms (GCM) 10K type strain sequencing project: providing services to taxonomists for standard genome sequencing and annotation.</title>
        <authorList>
            <consortium name="The Broad Institute Genomics Platform"/>
            <consortium name="The Broad Institute Genome Sequencing Center for Infectious Disease"/>
            <person name="Wu L."/>
            <person name="Ma J."/>
        </authorList>
    </citation>
    <scope>NUCLEOTIDE SEQUENCE [LARGE SCALE GENOMIC DNA]</scope>
    <source>
        <strain evidence="3">CCUG 54527</strain>
    </source>
</reference>
<keyword evidence="3" id="KW-1185">Reference proteome</keyword>
<dbReference type="PANTHER" id="PTHR41878">
    <property type="entry name" value="LEXA REPRESSOR-RELATED"/>
    <property type="match status" value="1"/>
</dbReference>
<dbReference type="InterPro" id="IPR012912">
    <property type="entry name" value="Plasmid_pRiA4b_Orf3-like"/>
</dbReference>
<organism evidence="2 3">
    <name type="scientific">Paenisporosarcina macmurdoensis</name>
    <dbReference type="NCBI Taxonomy" id="212659"/>
    <lineage>
        <taxon>Bacteria</taxon>
        <taxon>Bacillati</taxon>
        <taxon>Bacillota</taxon>
        <taxon>Bacilli</taxon>
        <taxon>Bacillales</taxon>
        <taxon>Caryophanaceae</taxon>
        <taxon>Paenisporosarcina</taxon>
    </lineage>
</organism>
<proteinExistence type="predicted"/>
<dbReference type="Proteomes" id="UP001596170">
    <property type="component" value="Unassembled WGS sequence"/>
</dbReference>
<dbReference type="PANTHER" id="PTHR41878:SF1">
    <property type="entry name" value="TNPR PROTEIN"/>
    <property type="match status" value="1"/>
</dbReference>
<dbReference type="Pfam" id="PF07929">
    <property type="entry name" value="PRiA4_ORF3"/>
    <property type="match status" value="1"/>
</dbReference>
<feature type="domain" description="Plasmid pRiA4b Orf3-like" evidence="1">
    <location>
        <begin position="7"/>
        <end position="175"/>
    </location>
</feature>
<name>A0ABW1L920_9BACL</name>